<name>A0A9W4UUR9_9PLEO</name>
<dbReference type="AlphaFoldDB" id="A0A9W4UUR9"/>
<evidence type="ECO:0000256" key="2">
    <source>
        <dbReference type="ARBA" id="ARBA00022692"/>
    </source>
</evidence>
<accession>A0A9W4UUR9</accession>
<dbReference type="Pfam" id="PF01544">
    <property type="entry name" value="CorA"/>
    <property type="match status" value="1"/>
</dbReference>
<gene>
    <name evidence="6" type="ORF">PDIGIT_LOCUS15652</name>
</gene>
<dbReference type="InterPro" id="IPR045863">
    <property type="entry name" value="CorA_TM1_TM2"/>
</dbReference>
<comment type="caution">
    <text evidence="6">The sequence shown here is derived from an EMBL/GenBank/DDBJ whole genome shotgun (WGS) entry which is preliminary data.</text>
</comment>
<feature type="transmembrane region" description="Helical" evidence="5">
    <location>
        <begin position="81"/>
        <end position="102"/>
    </location>
</feature>
<evidence type="ECO:0000256" key="1">
    <source>
        <dbReference type="ARBA" id="ARBA00004651"/>
    </source>
</evidence>
<dbReference type="Proteomes" id="UP001152607">
    <property type="component" value="Unassembled WGS sequence"/>
</dbReference>
<evidence type="ECO:0000313" key="6">
    <source>
        <dbReference type="EMBL" id="CAI6342445.1"/>
    </source>
</evidence>
<keyword evidence="4 5" id="KW-0472">Membrane</keyword>
<comment type="subcellular location">
    <subcellularLocation>
        <location evidence="1">Cell membrane</location>
        <topology evidence="1">Multi-pass membrane protein</topology>
    </subcellularLocation>
</comment>
<sequence length="272" mass="30728">MYMNHLEYFQRLISVLDEETNEFPAGWELRPPIWPPPDWLHGTQEGLRIAKEEISKTYNEIEKLREMVSHQHSLTQARKGVLLTVLASIFIPISFVATFFGMNAGEINSSSWPLRYYFMVALPLAVVTVAVPLYFIKVTACLARKMQESSNTIRFLGQLLPGLSFGVNIASDVMTATGKANEAMDAMLHICSTLFFSFFCRPDNGGSSLVLEGKAKYYYLSAPSLAKAFSDDNILSHYFLLHVLFLSSFYRDSVLSYLFSSLVPCREKGKRS</sequence>
<dbReference type="GO" id="GO:0005886">
    <property type="term" value="C:plasma membrane"/>
    <property type="evidence" value="ECO:0007669"/>
    <property type="project" value="UniProtKB-SubCell"/>
</dbReference>
<organism evidence="6 7">
    <name type="scientific">Periconia digitata</name>
    <dbReference type="NCBI Taxonomy" id="1303443"/>
    <lineage>
        <taxon>Eukaryota</taxon>
        <taxon>Fungi</taxon>
        <taxon>Dikarya</taxon>
        <taxon>Ascomycota</taxon>
        <taxon>Pezizomycotina</taxon>
        <taxon>Dothideomycetes</taxon>
        <taxon>Pleosporomycetidae</taxon>
        <taxon>Pleosporales</taxon>
        <taxon>Massarineae</taxon>
        <taxon>Periconiaceae</taxon>
        <taxon>Periconia</taxon>
    </lineage>
</organism>
<dbReference type="InterPro" id="IPR002523">
    <property type="entry name" value="MgTranspt_CorA/ZnTranspt_ZntB"/>
</dbReference>
<feature type="transmembrane region" description="Helical" evidence="5">
    <location>
        <begin position="114"/>
        <end position="136"/>
    </location>
</feature>
<dbReference type="PANTHER" id="PTHR46494">
    <property type="entry name" value="CORA FAMILY METAL ION TRANSPORTER (EUROFUNG)"/>
    <property type="match status" value="1"/>
</dbReference>
<evidence type="ECO:0000256" key="3">
    <source>
        <dbReference type="ARBA" id="ARBA00022989"/>
    </source>
</evidence>
<dbReference type="GO" id="GO:0015087">
    <property type="term" value="F:cobalt ion transmembrane transporter activity"/>
    <property type="evidence" value="ECO:0007669"/>
    <property type="project" value="TreeGrafter"/>
</dbReference>
<dbReference type="Gene3D" id="1.20.58.340">
    <property type="entry name" value="Magnesium transport protein CorA, transmembrane region"/>
    <property type="match status" value="1"/>
</dbReference>
<dbReference type="GO" id="GO:0015095">
    <property type="term" value="F:magnesium ion transmembrane transporter activity"/>
    <property type="evidence" value="ECO:0007669"/>
    <property type="project" value="TreeGrafter"/>
</dbReference>
<keyword evidence="7" id="KW-1185">Reference proteome</keyword>
<evidence type="ECO:0000256" key="4">
    <source>
        <dbReference type="ARBA" id="ARBA00023136"/>
    </source>
</evidence>
<dbReference type="OrthoDB" id="3231000at2759"/>
<keyword evidence="2 5" id="KW-0812">Transmembrane</keyword>
<dbReference type="GO" id="GO:0050897">
    <property type="term" value="F:cobalt ion binding"/>
    <property type="evidence" value="ECO:0007669"/>
    <property type="project" value="TreeGrafter"/>
</dbReference>
<evidence type="ECO:0000313" key="7">
    <source>
        <dbReference type="Proteomes" id="UP001152607"/>
    </source>
</evidence>
<protein>
    <submittedName>
        <fullName evidence="6">Uncharacterized protein</fullName>
    </submittedName>
</protein>
<proteinExistence type="predicted"/>
<dbReference type="GO" id="GO:0000287">
    <property type="term" value="F:magnesium ion binding"/>
    <property type="evidence" value="ECO:0007669"/>
    <property type="project" value="TreeGrafter"/>
</dbReference>
<keyword evidence="3 5" id="KW-1133">Transmembrane helix</keyword>
<dbReference type="SUPFAM" id="SSF144083">
    <property type="entry name" value="Magnesium transport protein CorA, transmembrane region"/>
    <property type="match status" value="1"/>
</dbReference>
<dbReference type="EMBL" id="CAOQHR010000013">
    <property type="protein sequence ID" value="CAI6342445.1"/>
    <property type="molecule type" value="Genomic_DNA"/>
</dbReference>
<reference evidence="6" key="1">
    <citation type="submission" date="2023-01" db="EMBL/GenBank/DDBJ databases">
        <authorList>
            <person name="Van Ghelder C."/>
            <person name="Rancurel C."/>
        </authorList>
    </citation>
    <scope>NUCLEOTIDE SEQUENCE</scope>
    <source>
        <strain evidence="6">CNCM I-4278</strain>
    </source>
</reference>
<dbReference type="PANTHER" id="PTHR46494:SF1">
    <property type="entry name" value="CORA FAMILY METAL ION TRANSPORTER (EUROFUNG)"/>
    <property type="match status" value="1"/>
</dbReference>
<evidence type="ECO:0000256" key="5">
    <source>
        <dbReference type="SAM" id="Phobius"/>
    </source>
</evidence>